<keyword evidence="5 7" id="KW-0663">Pyridoxal phosphate</keyword>
<dbReference type="Gene3D" id="3.40.640.10">
    <property type="entry name" value="Type I PLP-dependent aspartate aminotransferase-like (Major domain)"/>
    <property type="match status" value="1"/>
</dbReference>
<evidence type="ECO:0000256" key="6">
    <source>
        <dbReference type="ARBA" id="ARBA00029440"/>
    </source>
</evidence>
<dbReference type="InterPro" id="IPR015422">
    <property type="entry name" value="PyrdxlP-dep_Trfase_small"/>
</dbReference>
<evidence type="ECO:0000256" key="3">
    <source>
        <dbReference type="ARBA" id="ARBA00022605"/>
    </source>
</evidence>
<evidence type="ECO:0000313" key="8">
    <source>
        <dbReference type="EMBL" id="HIS91587.1"/>
    </source>
</evidence>
<dbReference type="Gene3D" id="3.90.1150.10">
    <property type="entry name" value="Aspartate Aminotransferase, domain 1"/>
    <property type="match status" value="1"/>
</dbReference>
<dbReference type="GO" id="GO:0008483">
    <property type="term" value="F:transaminase activity"/>
    <property type="evidence" value="ECO:0007669"/>
    <property type="project" value="UniProtKB-KW"/>
</dbReference>
<reference evidence="8" key="1">
    <citation type="submission" date="2020-10" db="EMBL/GenBank/DDBJ databases">
        <authorList>
            <person name="Gilroy R."/>
        </authorList>
    </citation>
    <scope>NUCLEOTIDE SEQUENCE</scope>
    <source>
        <strain evidence="8">13766</strain>
    </source>
</reference>
<dbReference type="NCBIfam" id="NF002325">
    <property type="entry name" value="PRK01278.1"/>
    <property type="match status" value="1"/>
</dbReference>
<accession>A0A9D1K5G4</accession>
<dbReference type="AlphaFoldDB" id="A0A9D1K5G4"/>
<dbReference type="GO" id="GO:0006526">
    <property type="term" value="P:L-arginine biosynthetic process"/>
    <property type="evidence" value="ECO:0007669"/>
    <property type="project" value="UniProtKB-ARBA"/>
</dbReference>
<dbReference type="InterPro" id="IPR015421">
    <property type="entry name" value="PyrdxlP-dep_Trfase_major"/>
</dbReference>
<evidence type="ECO:0000256" key="1">
    <source>
        <dbReference type="ARBA" id="ARBA00001933"/>
    </source>
</evidence>
<dbReference type="SUPFAM" id="SSF53383">
    <property type="entry name" value="PLP-dependent transferases"/>
    <property type="match status" value="1"/>
</dbReference>
<gene>
    <name evidence="8" type="ORF">IAA84_01065</name>
</gene>
<evidence type="ECO:0000256" key="2">
    <source>
        <dbReference type="ARBA" id="ARBA00022576"/>
    </source>
</evidence>
<protein>
    <submittedName>
        <fullName evidence="8">Aspartate aminotransferase family protein</fullName>
    </submittedName>
</protein>
<comment type="caution">
    <text evidence="8">The sequence shown here is derived from an EMBL/GenBank/DDBJ whole genome shotgun (WGS) entry which is preliminary data.</text>
</comment>
<dbReference type="GO" id="GO:0042802">
    <property type="term" value="F:identical protein binding"/>
    <property type="evidence" value="ECO:0007669"/>
    <property type="project" value="TreeGrafter"/>
</dbReference>
<dbReference type="InterPro" id="IPR015424">
    <property type="entry name" value="PyrdxlP-dep_Trfase"/>
</dbReference>
<dbReference type="InterPro" id="IPR004636">
    <property type="entry name" value="AcOrn/SuccOrn_fam"/>
</dbReference>
<comment type="pathway">
    <text evidence="6">Amino-acid biosynthesis.</text>
</comment>
<dbReference type="InterPro" id="IPR050103">
    <property type="entry name" value="Class-III_PLP-dep_AT"/>
</dbReference>
<comment type="cofactor">
    <cofactor evidence="1">
        <name>pyridoxal 5'-phosphate</name>
        <dbReference type="ChEBI" id="CHEBI:597326"/>
    </cofactor>
</comment>
<comment type="similarity">
    <text evidence="7">Belongs to the class-III pyridoxal-phosphate-dependent aminotransferase family.</text>
</comment>
<dbReference type="NCBIfam" id="TIGR00707">
    <property type="entry name" value="argD"/>
    <property type="match status" value="1"/>
</dbReference>
<dbReference type="PANTHER" id="PTHR11986:SF79">
    <property type="entry name" value="ACETYLORNITHINE AMINOTRANSFERASE, MITOCHONDRIAL"/>
    <property type="match status" value="1"/>
</dbReference>
<organism evidence="8 9">
    <name type="scientific">Candidatus Alectryocaccomicrobium excrementavium</name>
    <dbReference type="NCBI Taxonomy" id="2840668"/>
    <lineage>
        <taxon>Bacteria</taxon>
        <taxon>Bacillati</taxon>
        <taxon>Bacillota</taxon>
        <taxon>Clostridia</taxon>
        <taxon>Candidatus Alectryocaccomicrobium</taxon>
    </lineage>
</organism>
<dbReference type="EMBL" id="DVJN01000020">
    <property type="protein sequence ID" value="HIS91587.1"/>
    <property type="molecule type" value="Genomic_DNA"/>
</dbReference>
<evidence type="ECO:0000313" key="9">
    <source>
        <dbReference type="Proteomes" id="UP000824140"/>
    </source>
</evidence>
<dbReference type="FunFam" id="3.40.640.10:FF:000004">
    <property type="entry name" value="Acetylornithine aminotransferase"/>
    <property type="match status" value="1"/>
</dbReference>
<dbReference type="InterPro" id="IPR049704">
    <property type="entry name" value="Aminotrans_3_PPA_site"/>
</dbReference>
<reference evidence="8" key="2">
    <citation type="journal article" date="2021" name="PeerJ">
        <title>Extensive microbial diversity within the chicken gut microbiome revealed by metagenomics and culture.</title>
        <authorList>
            <person name="Gilroy R."/>
            <person name="Ravi A."/>
            <person name="Getino M."/>
            <person name="Pursley I."/>
            <person name="Horton D.L."/>
            <person name="Alikhan N.F."/>
            <person name="Baker D."/>
            <person name="Gharbi K."/>
            <person name="Hall N."/>
            <person name="Watson M."/>
            <person name="Adriaenssens E.M."/>
            <person name="Foster-Nyarko E."/>
            <person name="Jarju S."/>
            <person name="Secka A."/>
            <person name="Antonio M."/>
            <person name="Oren A."/>
            <person name="Chaudhuri R.R."/>
            <person name="La Ragione R."/>
            <person name="Hildebrand F."/>
            <person name="Pallen M.J."/>
        </authorList>
    </citation>
    <scope>NUCLEOTIDE SEQUENCE</scope>
    <source>
        <strain evidence="8">13766</strain>
    </source>
</reference>
<dbReference type="PROSITE" id="PS00600">
    <property type="entry name" value="AA_TRANSFER_CLASS_3"/>
    <property type="match status" value="1"/>
</dbReference>
<dbReference type="CDD" id="cd00610">
    <property type="entry name" value="OAT_like"/>
    <property type="match status" value="1"/>
</dbReference>
<evidence type="ECO:0000256" key="7">
    <source>
        <dbReference type="RuleBase" id="RU003560"/>
    </source>
</evidence>
<name>A0A9D1K5G4_9FIRM</name>
<proteinExistence type="inferred from homology"/>
<sequence length="378" mass="40410">MNVKATDQEYIANTYSRFDLQIVSGHGSLVYDDAGKEYIDLGSGIAANAFGVCDAYWQQAVIEQVMRVQHTSNLYYTEPQARLAKLLCEKTGMKKVFFSNSGAESNECAIKAARKYASDQGGGRDTIITLKQSFHGRTITTLSATGQEHFHHHFGPFTPGFVHVTPGDVEELRAAASGRVCAIMLEMVQGEGGVNLLDADYVHACADICEKNDILLIVDEVQTGNGRTGKLYAYEHFGIHPDIVSTAKGLGGGLPIGATLLGEKVKNTLTAGTHGSTFGGNPVCAAGAYSILSRIDEALLSEVAKKGEYIFSQFPEATGLGLMVGIPTQKPAGEVVRAAIEKGVLCLTAKDKIRLLPALTIPWEQLKAGLAVLKEAMA</sequence>
<evidence type="ECO:0000256" key="5">
    <source>
        <dbReference type="ARBA" id="ARBA00022898"/>
    </source>
</evidence>
<keyword evidence="3" id="KW-0028">Amino-acid biosynthesis</keyword>
<keyword evidence="4" id="KW-0808">Transferase</keyword>
<dbReference type="PIRSF" id="PIRSF000521">
    <property type="entry name" value="Transaminase_4ab_Lys_Orn"/>
    <property type="match status" value="1"/>
</dbReference>
<evidence type="ECO:0000256" key="4">
    <source>
        <dbReference type="ARBA" id="ARBA00022679"/>
    </source>
</evidence>
<dbReference type="Pfam" id="PF00202">
    <property type="entry name" value="Aminotran_3"/>
    <property type="match status" value="1"/>
</dbReference>
<dbReference type="GO" id="GO:0030170">
    <property type="term" value="F:pyridoxal phosphate binding"/>
    <property type="evidence" value="ECO:0007669"/>
    <property type="project" value="InterPro"/>
</dbReference>
<keyword evidence="2 8" id="KW-0032">Aminotransferase</keyword>
<dbReference type="PANTHER" id="PTHR11986">
    <property type="entry name" value="AMINOTRANSFERASE CLASS III"/>
    <property type="match status" value="1"/>
</dbReference>
<dbReference type="InterPro" id="IPR005814">
    <property type="entry name" value="Aminotrans_3"/>
</dbReference>
<dbReference type="Proteomes" id="UP000824140">
    <property type="component" value="Unassembled WGS sequence"/>
</dbReference>